<sequence>MNQAKIIFPAVLLVANTAFAEPTWADHKRESLKTTLHQWSNNINAWLGEPDPNRPASAGLRVMLDNEWNRYDGYSIKPRIRGKIKLPVLKQRLNLVFGDDNLDDETKDKNRLVRNYDHLDPNKNYDRKQARESNSSIALRWSQGVKQLGIDTDLDLGLRSGGDVYLRFKANKVWQWTDQFSTRLEQIYRYGINSKHYLRTNFENRFNETENRHFANIVYFQYTKDIDELKYWGNSLYRQHNFAGYKRLNYGIFAGGQVSKKDFKLMKYGPFINWRQPIYHDWLFIEPELNFYNNRDLNRKHSIGAFMRIEALF</sequence>
<gene>
    <name evidence="2" type="ORF">B0187_02765</name>
</gene>
<evidence type="ECO:0008006" key="4">
    <source>
        <dbReference type="Google" id="ProtNLM"/>
    </source>
</evidence>
<organism evidence="2 3">
    <name type="scientific">Haemophilus paracuniculus</name>
    <dbReference type="NCBI Taxonomy" id="734"/>
    <lineage>
        <taxon>Bacteria</taxon>
        <taxon>Pseudomonadati</taxon>
        <taxon>Pseudomonadota</taxon>
        <taxon>Gammaproteobacteria</taxon>
        <taxon>Pasteurellales</taxon>
        <taxon>Pasteurellaceae</taxon>
        <taxon>Haemophilus</taxon>
    </lineage>
</organism>
<keyword evidence="1" id="KW-0732">Signal</keyword>
<dbReference type="EMBL" id="MUYA01000004">
    <property type="protein sequence ID" value="OOR99747.1"/>
    <property type="molecule type" value="Genomic_DNA"/>
</dbReference>
<evidence type="ECO:0000313" key="3">
    <source>
        <dbReference type="Proteomes" id="UP000190867"/>
    </source>
</evidence>
<evidence type="ECO:0000313" key="2">
    <source>
        <dbReference type="EMBL" id="OOR99747.1"/>
    </source>
</evidence>
<accession>A0A1T0AU79</accession>
<evidence type="ECO:0000256" key="1">
    <source>
        <dbReference type="SAM" id="SignalP"/>
    </source>
</evidence>
<protein>
    <recommendedName>
        <fullName evidence="4">Outer membrane protein</fullName>
    </recommendedName>
</protein>
<keyword evidence="3" id="KW-1185">Reference proteome</keyword>
<dbReference type="OrthoDB" id="6646492at2"/>
<reference evidence="2 3" key="1">
    <citation type="submission" date="2017-02" db="EMBL/GenBank/DDBJ databases">
        <title>Draft genome sequence of Haemophilus paracuniculus CCUG 43573 type strain.</title>
        <authorList>
            <person name="Engstrom-Jakobsson H."/>
            <person name="Salva-Serra F."/>
            <person name="Thorell K."/>
            <person name="Gonzales-Siles L."/>
            <person name="Karlsson R."/>
            <person name="Boulund F."/>
            <person name="Engstrand L."/>
            <person name="Kristiansson E."/>
            <person name="Moore E."/>
        </authorList>
    </citation>
    <scope>NUCLEOTIDE SEQUENCE [LARGE SCALE GENOMIC DNA]</scope>
    <source>
        <strain evidence="2 3">CCUG 43573</strain>
    </source>
</reference>
<name>A0A1T0AU79_9PAST</name>
<comment type="caution">
    <text evidence="2">The sequence shown here is derived from an EMBL/GenBank/DDBJ whole genome shotgun (WGS) entry which is preliminary data.</text>
</comment>
<dbReference type="AlphaFoldDB" id="A0A1T0AU79"/>
<feature type="chain" id="PRO_5012481748" description="Outer membrane protein" evidence="1">
    <location>
        <begin position="21"/>
        <end position="313"/>
    </location>
</feature>
<feature type="signal peptide" evidence="1">
    <location>
        <begin position="1"/>
        <end position="20"/>
    </location>
</feature>
<proteinExistence type="predicted"/>
<dbReference type="Proteomes" id="UP000190867">
    <property type="component" value="Unassembled WGS sequence"/>
</dbReference>